<evidence type="ECO:0000313" key="6">
    <source>
        <dbReference type="Proteomes" id="UP000320781"/>
    </source>
</evidence>
<sequence>MIANKDPFPVFEVLEPGVLTTIQDLGRFGCQKYGVPVSGAMDDFSLKVANLLVGNDSNAAALEITGLGPKLKVLNDTVLSLSGADFNVALDEKPFRGWRSVRVRKGSIIWIKEARRGFRGYLAAAGGIEVPRVLGSRSTYLTGKMGGLDGRSLRKGDIINSSSLLVSSARIPLRFLPEEYIPVFSSRVEVRVIMGPQDDRFDDEGIKTFLNSWYVVSLNSDRTAYRLTGPKIAHRQKADIITDAIPQGAIQVPGDGQPIVMMADRPTTGGYAKIACVIAPDIPRIAQL</sequence>
<dbReference type="GO" id="GO:0016740">
    <property type="term" value="F:transferase activity"/>
    <property type="evidence" value="ECO:0007669"/>
    <property type="project" value="UniProtKB-KW"/>
</dbReference>
<keyword evidence="1" id="KW-0547">Nucleotide-binding</keyword>
<protein>
    <submittedName>
        <fullName evidence="5">Biotin-dependent carboxyltransferase</fullName>
    </submittedName>
</protein>
<comment type="caution">
    <text evidence="5">The sequence shown here is derived from an EMBL/GenBank/DDBJ whole genome shotgun (WGS) entry which is preliminary data.</text>
</comment>
<feature type="domain" description="Carboxyltransferase" evidence="4">
    <location>
        <begin position="32"/>
        <end position="288"/>
    </location>
</feature>
<dbReference type="SMART" id="SM00797">
    <property type="entry name" value="AHS2"/>
    <property type="match status" value="1"/>
</dbReference>
<dbReference type="InterPro" id="IPR052708">
    <property type="entry name" value="PxpC"/>
</dbReference>
<dbReference type="Proteomes" id="UP000320781">
    <property type="component" value="Unassembled WGS sequence"/>
</dbReference>
<dbReference type="InterPro" id="IPR003778">
    <property type="entry name" value="CT_A_B"/>
</dbReference>
<dbReference type="SUPFAM" id="SSF50891">
    <property type="entry name" value="Cyclophilin-like"/>
    <property type="match status" value="1"/>
</dbReference>
<evidence type="ECO:0000256" key="3">
    <source>
        <dbReference type="ARBA" id="ARBA00022840"/>
    </source>
</evidence>
<dbReference type="InterPro" id="IPR029000">
    <property type="entry name" value="Cyclophilin-like_dom_sf"/>
</dbReference>
<evidence type="ECO:0000256" key="1">
    <source>
        <dbReference type="ARBA" id="ARBA00022741"/>
    </source>
</evidence>
<evidence type="ECO:0000256" key="2">
    <source>
        <dbReference type="ARBA" id="ARBA00022801"/>
    </source>
</evidence>
<proteinExistence type="predicted"/>
<dbReference type="PANTHER" id="PTHR43309">
    <property type="entry name" value="5-OXOPROLINASE SUBUNIT C"/>
    <property type="match status" value="1"/>
</dbReference>
<dbReference type="Pfam" id="PF02626">
    <property type="entry name" value="CT_A_B"/>
    <property type="match status" value="1"/>
</dbReference>
<feature type="non-terminal residue" evidence="5">
    <location>
        <position position="288"/>
    </location>
</feature>
<evidence type="ECO:0000313" key="5">
    <source>
        <dbReference type="EMBL" id="TES85373.1"/>
    </source>
</evidence>
<name>A0A523QIF4_UNCAE</name>
<reference evidence="5 6" key="1">
    <citation type="submission" date="2019-03" db="EMBL/GenBank/DDBJ databases">
        <title>Metabolic potential of uncultured bacteria and archaea associated with petroleum seepage in deep-sea sediments.</title>
        <authorList>
            <person name="Dong X."/>
            <person name="Hubert C."/>
        </authorList>
    </citation>
    <scope>NUCLEOTIDE SEQUENCE [LARGE SCALE GENOMIC DNA]</scope>
    <source>
        <strain evidence="5">E44_bin92</strain>
    </source>
</reference>
<keyword evidence="2" id="KW-0378">Hydrolase</keyword>
<keyword evidence="5" id="KW-0808">Transferase</keyword>
<dbReference type="NCBIfam" id="TIGR00724">
    <property type="entry name" value="urea_amlyse_rel"/>
    <property type="match status" value="1"/>
</dbReference>
<dbReference type="AlphaFoldDB" id="A0A523QIF4"/>
<gene>
    <name evidence="5" type="ORF">E3J95_04585</name>
</gene>
<dbReference type="Gene3D" id="2.40.100.10">
    <property type="entry name" value="Cyclophilin-like"/>
    <property type="match status" value="1"/>
</dbReference>
<organism evidence="5 6">
    <name type="scientific">Aerophobetes bacterium</name>
    <dbReference type="NCBI Taxonomy" id="2030807"/>
    <lineage>
        <taxon>Bacteria</taxon>
        <taxon>Candidatus Aerophobota</taxon>
    </lineage>
</organism>
<evidence type="ECO:0000259" key="4">
    <source>
        <dbReference type="SMART" id="SM00797"/>
    </source>
</evidence>
<dbReference type="EMBL" id="SOKU01000223">
    <property type="protein sequence ID" value="TES85373.1"/>
    <property type="molecule type" value="Genomic_DNA"/>
</dbReference>
<accession>A0A523QIF4</accession>
<keyword evidence="3" id="KW-0067">ATP-binding</keyword>
<dbReference type="GO" id="GO:0016787">
    <property type="term" value="F:hydrolase activity"/>
    <property type="evidence" value="ECO:0007669"/>
    <property type="project" value="UniProtKB-KW"/>
</dbReference>
<dbReference type="GO" id="GO:0005524">
    <property type="term" value="F:ATP binding"/>
    <property type="evidence" value="ECO:0007669"/>
    <property type="project" value="UniProtKB-KW"/>
</dbReference>
<dbReference type="PANTHER" id="PTHR43309:SF5">
    <property type="entry name" value="5-OXOPROLINASE SUBUNIT C"/>
    <property type="match status" value="1"/>
</dbReference>